<proteinExistence type="predicted"/>
<dbReference type="HOGENOM" id="CLU_3076632_0_0_10"/>
<reference evidence="1 2" key="1">
    <citation type="submission" date="2008-12" db="EMBL/GenBank/DDBJ databases">
        <authorList>
            <person name="Fulton L."/>
            <person name="Clifton S."/>
            <person name="Fulton B."/>
            <person name="Xu J."/>
            <person name="Minx P."/>
            <person name="Pepin K.H."/>
            <person name="Johnson M."/>
            <person name="Bhonagiri V."/>
            <person name="Nash W.E."/>
            <person name="Mardis E.R."/>
            <person name="Wilson R.K."/>
        </authorList>
    </citation>
    <scope>NUCLEOTIDE SEQUENCE [LARGE SCALE GENOMIC DNA]</scope>
    <source>
        <strain evidence="1 2">DSM 18228</strain>
    </source>
</reference>
<dbReference type="STRING" id="547042.BACCOPRO_01128"/>
<dbReference type="EMBL" id="ACBW01000089">
    <property type="protein sequence ID" value="EEF75638.1"/>
    <property type="molecule type" value="Genomic_DNA"/>
</dbReference>
<protein>
    <submittedName>
        <fullName evidence="1">Uncharacterized protein</fullName>
    </submittedName>
</protein>
<comment type="caution">
    <text evidence="1">The sequence shown here is derived from an EMBL/GenBank/DDBJ whole genome shotgun (WGS) entry which is preliminary data.</text>
</comment>
<dbReference type="RefSeq" id="WP_008141530.1">
    <property type="nucleotide sequence ID" value="NZ_EQ973635.1"/>
</dbReference>
<sequence>MKHTPAVICGRMPFINEYDESRLLETGQHPDTFRNYLKKHEPEMTEQHRKQT</sequence>
<gene>
    <name evidence="1" type="ORF">BACCOPRO_01128</name>
</gene>
<dbReference type="AlphaFoldDB" id="S0F5V3"/>
<evidence type="ECO:0000313" key="1">
    <source>
        <dbReference type="EMBL" id="EEF75638.1"/>
    </source>
</evidence>
<keyword evidence="2" id="KW-1185">Reference proteome</keyword>
<accession>S0F5V3</accession>
<evidence type="ECO:0000313" key="2">
    <source>
        <dbReference type="Proteomes" id="UP000014073"/>
    </source>
</evidence>
<dbReference type="Proteomes" id="UP000014073">
    <property type="component" value="Unassembled WGS sequence"/>
</dbReference>
<name>S0F5V3_9BACT</name>
<dbReference type="GeneID" id="78404151"/>
<organism evidence="1 2">
    <name type="scientific">Phocaeicola coprophilus DSM 18228 = JCM 13818</name>
    <dbReference type="NCBI Taxonomy" id="547042"/>
    <lineage>
        <taxon>Bacteria</taxon>
        <taxon>Pseudomonadati</taxon>
        <taxon>Bacteroidota</taxon>
        <taxon>Bacteroidia</taxon>
        <taxon>Bacteroidales</taxon>
        <taxon>Bacteroidaceae</taxon>
        <taxon>Phocaeicola</taxon>
    </lineage>
</organism>